<evidence type="ECO:0000256" key="2">
    <source>
        <dbReference type="ARBA" id="ARBA00022946"/>
    </source>
</evidence>
<proteinExistence type="predicted"/>
<evidence type="ECO:0000256" key="1">
    <source>
        <dbReference type="ARBA" id="ARBA00004173"/>
    </source>
</evidence>
<dbReference type="EMBL" id="LFMY01000004">
    <property type="protein sequence ID" value="OKL61529.1"/>
    <property type="molecule type" value="Genomic_DNA"/>
</dbReference>
<name>A0A225B0N1_TALAT</name>
<dbReference type="InterPro" id="IPR024319">
    <property type="entry name" value="ATPase_expression_mit"/>
</dbReference>
<dbReference type="InterPro" id="IPR011990">
    <property type="entry name" value="TPR-like_helical_dom_sf"/>
</dbReference>
<comment type="subcellular location">
    <subcellularLocation>
        <location evidence="1">Mitochondrion</location>
    </subcellularLocation>
</comment>
<dbReference type="Pfam" id="PF12921">
    <property type="entry name" value="ATP13"/>
    <property type="match status" value="1"/>
</dbReference>
<evidence type="ECO:0000313" key="4">
    <source>
        <dbReference type="EMBL" id="OKL61529.1"/>
    </source>
</evidence>
<dbReference type="STRING" id="1441469.A0A225B0N1"/>
<dbReference type="InterPro" id="IPR002885">
    <property type="entry name" value="PPR_rpt"/>
</dbReference>
<dbReference type="RefSeq" id="XP_020121650.1">
    <property type="nucleotide sequence ID" value="XM_020265826.1"/>
</dbReference>
<dbReference type="GeneID" id="31003272"/>
<dbReference type="Gene3D" id="1.25.40.10">
    <property type="entry name" value="Tetratricopeptide repeat domain"/>
    <property type="match status" value="1"/>
</dbReference>
<sequence>MPQIPDIAWVHASKTAYNCIPAFGMLGPSRRACLVFSAGKRLQFRCGASQGPPGAFLSWRHPLNELTVSTSLRCLLSACYGSKRTFSTTRTLAQLSPTSTPNAEMSFHELNSRSLGLRERTDLVYEILCHGEPSQILEALANPTNQQVVASLPDSVFVSAFLRLTPEYFIEPFLGVLLPVHERRLSQKGLNTVEGVMDRFFRPLNQILRARRGSGGENTFGLLEYRHLLRISASIGDRNTCMELWKGMKYLGIKPDLQCYNSLLHACVWEGAVFGPGRYRLRVTPFYYRSRAVPRPRERFKGFGTAARSVRKQVYSFILEMREANLPLNEDTYIYMLLASARVGSSSGMNQVLKMVWGVDAEALANTPEENLPAAKSLPASSPMYPSRKLLLAVAHAYGTNSMFETSLQIVKYISNQFGIEITDDVWAELFERAFVLSRKRYGKDSQPLLLGKINSDILYDLKNMLQLDGKPYDMNLYRMLATTACVKARYDKYQEVTREAYNLLRKTRRERNHALRVLENYLGVSLRIQSPSSSASLDERARLCANCSTPHVWRALRKYELLRLLVEQQQSLMEKMAGYAIINQKYWPGPFHSEWAHRLLPQFIAEWKDFLPESYKVYLNNVGEMEFVGRTTFMDANFRVHGNEPVRWSDCGSGFVAEEYDDNAADDHDDQAIEVSHDVLWAHFKARFGPLAMLQPFRWFFEKGWSRAPVLLQTVEHMEDKFKDKGSRRLLAEERQQSSTLIKHERMQHAHYVTMEPFYIPLSL</sequence>
<dbReference type="Proteomes" id="UP000214365">
    <property type="component" value="Unassembled WGS sequence"/>
</dbReference>
<dbReference type="OrthoDB" id="185373at2759"/>
<reference evidence="4 5" key="1">
    <citation type="submission" date="2015-06" db="EMBL/GenBank/DDBJ databases">
        <title>Talaromyces atroroseus IBT 11181 draft genome.</title>
        <authorList>
            <person name="Rasmussen K.B."/>
            <person name="Rasmussen S."/>
            <person name="Petersen B."/>
            <person name="Sicheritz-Ponten T."/>
            <person name="Mortensen U.H."/>
            <person name="Thrane U."/>
        </authorList>
    </citation>
    <scope>NUCLEOTIDE SEQUENCE [LARGE SCALE GENOMIC DNA]</scope>
    <source>
        <strain evidence="4 5">IBT 11181</strain>
    </source>
</reference>
<keyword evidence="3" id="KW-0496">Mitochondrion</keyword>
<evidence type="ECO:0000313" key="5">
    <source>
        <dbReference type="Proteomes" id="UP000214365"/>
    </source>
</evidence>
<keyword evidence="5" id="KW-1185">Reference proteome</keyword>
<dbReference type="Pfam" id="PF13812">
    <property type="entry name" value="PPR_3"/>
    <property type="match status" value="1"/>
</dbReference>
<comment type="caution">
    <text evidence="4">The sequence shown here is derived from an EMBL/GenBank/DDBJ whole genome shotgun (WGS) entry which is preliminary data.</text>
</comment>
<gene>
    <name evidence="4" type="ORF">UA08_03517</name>
</gene>
<protein>
    <recommendedName>
        <fullName evidence="6">Mitochondrial ATPase expression-domain-containing protein</fullName>
    </recommendedName>
</protein>
<keyword evidence="2" id="KW-0809">Transit peptide</keyword>
<evidence type="ECO:0000256" key="3">
    <source>
        <dbReference type="ARBA" id="ARBA00023128"/>
    </source>
</evidence>
<accession>A0A225B0N1</accession>
<dbReference type="GO" id="GO:0005739">
    <property type="term" value="C:mitochondrion"/>
    <property type="evidence" value="ECO:0007669"/>
    <property type="project" value="UniProtKB-SubCell"/>
</dbReference>
<dbReference type="AlphaFoldDB" id="A0A225B0N1"/>
<evidence type="ECO:0008006" key="6">
    <source>
        <dbReference type="Google" id="ProtNLM"/>
    </source>
</evidence>
<organism evidence="4 5">
    <name type="scientific">Talaromyces atroroseus</name>
    <dbReference type="NCBI Taxonomy" id="1441469"/>
    <lineage>
        <taxon>Eukaryota</taxon>
        <taxon>Fungi</taxon>
        <taxon>Dikarya</taxon>
        <taxon>Ascomycota</taxon>
        <taxon>Pezizomycotina</taxon>
        <taxon>Eurotiomycetes</taxon>
        <taxon>Eurotiomycetidae</taxon>
        <taxon>Eurotiales</taxon>
        <taxon>Trichocomaceae</taxon>
        <taxon>Talaromyces</taxon>
        <taxon>Talaromyces sect. Trachyspermi</taxon>
    </lineage>
</organism>